<evidence type="ECO:0000256" key="2">
    <source>
        <dbReference type="ARBA" id="ARBA00023026"/>
    </source>
</evidence>
<reference evidence="4 5" key="1">
    <citation type="submission" date="2016-04" db="EMBL/GenBank/DDBJ databases">
        <title>A degradative enzymes factory behind the ericoid mycorrhizal symbiosis.</title>
        <authorList>
            <consortium name="DOE Joint Genome Institute"/>
            <person name="Martino E."/>
            <person name="Morin E."/>
            <person name="Grelet G."/>
            <person name="Kuo A."/>
            <person name="Kohler A."/>
            <person name="Daghino S."/>
            <person name="Barry K."/>
            <person name="Choi C."/>
            <person name="Cichocki N."/>
            <person name="Clum A."/>
            <person name="Copeland A."/>
            <person name="Hainaut M."/>
            <person name="Haridas S."/>
            <person name="Labutti K."/>
            <person name="Lindquist E."/>
            <person name="Lipzen A."/>
            <person name="Khouja H.-R."/>
            <person name="Murat C."/>
            <person name="Ohm R."/>
            <person name="Olson A."/>
            <person name="Spatafora J."/>
            <person name="Veneault-Fourrey C."/>
            <person name="Henrissat B."/>
            <person name="Grigoriev I."/>
            <person name="Martin F."/>
            <person name="Perotto S."/>
        </authorList>
    </citation>
    <scope>NUCLEOTIDE SEQUENCE [LARGE SCALE GENOMIC DNA]</scope>
    <source>
        <strain evidence="4 5">E</strain>
    </source>
</reference>
<dbReference type="InterPro" id="IPR018392">
    <property type="entry name" value="LysM"/>
</dbReference>
<dbReference type="EMBL" id="KZ613817">
    <property type="protein sequence ID" value="PMD58813.1"/>
    <property type="molecule type" value="Genomic_DNA"/>
</dbReference>
<dbReference type="AlphaFoldDB" id="A0A2J6T785"/>
<protein>
    <recommendedName>
        <fullName evidence="3">LysM domain-containing protein</fullName>
    </recommendedName>
</protein>
<dbReference type="STRING" id="1095630.A0A2J6T785"/>
<evidence type="ECO:0000259" key="3">
    <source>
        <dbReference type="PROSITE" id="PS51782"/>
    </source>
</evidence>
<proteinExistence type="predicted"/>
<dbReference type="PROSITE" id="PS51782">
    <property type="entry name" value="LYSM"/>
    <property type="match status" value="1"/>
</dbReference>
<keyword evidence="2" id="KW-0843">Virulence</keyword>
<evidence type="ECO:0000313" key="4">
    <source>
        <dbReference type="EMBL" id="PMD58813.1"/>
    </source>
</evidence>
<dbReference type="GO" id="GO:0008061">
    <property type="term" value="F:chitin binding"/>
    <property type="evidence" value="ECO:0007669"/>
    <property type="project" value="UniProtKB-KW"/>
</dbReference>
<feature type="domain" description="LysM" evidence="3">
    <location>
        <begin position="27"/>
        <end position="60"/>
    </location>
</feature>
<accession>A0A2J6T785</accession>
<dbReference type="InParanoid" id="A0A2J6T785"/>
<dbReference type="OrthoDB" id="5985073at2759"/>
<dbReference type="RefSeq" id="XP_024735717.1">
    <property type="nucleotide sequence ID" value="XM_024873066.1"/>
</dbReference>
<dbReference type="SUPFAM" id="SSF54106">
    <property type="entry name" value="LysM domain"/>
    <property type="match status" value="1"/>
</dbReference>
<dbReference type="PANTHER" id="PTHR34997">
    <property type="entry name" value="AM15"/>
    <property type="match status" value="1"/>
</dbReference>
<gene>
    <name evidence="4" type="ORF">K444DRAFT_484034</name>
</gene>
<name>A0A2J6T785_9HELO</name>
<dbReference type="InterPro" id="IPR052210">
    <property type="entry name" value="LysM1-like"/>
</dbReference>
<dbReference type="Gene3D" id="3.10.350.10">
    <property type="entry name" value="LysM domain"/>
    <property type="match status" value="1"/>
</dbReference>
<keyword evidence="1" id="KW-0147">Chitin-binding</keyword>
<dbReference type="Proteomes" id="UP000235371">
    <property type="component" value="Unassembled WGS sequence"/>
</dbReference>
<dbReference type="CDD" id="cd00118">
    <property type="entry name" value="LysM"/>
    <property type="match status" value="1"/>
</dbReference>
<dbReference type="InterPro" id="IPR036779">
    <property type="entry name" value="LysM_dom_sf"/>
</dbReference>
<dbReference type="PANTHER" id="PTHR34997:SF1">
    <property type="entry name" value="PEPTIDOGLYCAN-BINDING LYSIN DOMAIN"/>
    <property type="match status" value="1"/>
</dbReference>
<organism evidence="4 5">
    <name type="scientific">Hyaloscypha bicolor E</name>
    <dbReference type="NCBI Taxonomy" id="1095630"/>
    <lineage>
        <taxon>Eukaryota</taxon>
        <taxon>Fungi</taxon>
        <taxon>Dikarya</taxon>
        <taxon>Ascomycota</taxon>
        <taxon>Pezizomycotina</taxon>
        <taxon>Leotiomycetes</taxon>
        <taxon>Helotiales</taxon>
        <taxon>Hyaloscyphaceae</taxon>
        <taxon>Hyaloscypha</taxon>
        <taxon>Hyaloscypha bicolor</taxon>
    </lineage>
</organism>
<feature type="non-terminal residue" evidence="4">
    <location>
        <position position="60"/>
    </location>
</feature>
<feature type="non-terminal residue" evidence="4">
    <location>
        <position position="1"/>
    </location>
</feature>
<sequence>TTTISSSTTKSGAPAPTQTGIVANCQAWYAAKGGDGCGAIATSYNISLAQFYAWNPAVGS</sequence>
<evidence type="ECO:0000256" key="1">
    <source>
        <dbReference type="ARBA" id="ARBA00022669"/>
    </source>
</evidence>
<dbReference type="GeneID" id="36581146"/>
<evidence type="ECO:0000313" key="5">
    <source>
        <dbReference type="Proteomes" id="UP000235371"/>
    </source>
</evidence>
<keyword evidence="5" id="KW-1185">Reference proteome</keyword>